<name>A0ABU7BZ61_9TELE</name>
<evidence type="ECO:0000313" key="1">
    <source>
        <dbReference type="EMBL" id="MED6255888.1"/>
    </source>
</evidence>
<proteinExistence type="predicted"/>
<sequence>CDWLLCPRNCSSPGLIRWNIKRSRLPEADARSFCSPAWIKSMFMLKLMHSSAMLPCSFSF</sequence>
<dbReference type="EMBL" id="JAHUTI010072250">
    <property type="protein sequence ID" value="MED6255888.1"/>
    <property type="molecule type" value="Genomic_DNA"/>
</dbReference>
<gene>
    <name evidence="1" type="ORF">ATANTOWER_016468</name>
</gene>
<evidence type="ECO:0000313" key="2">
    <source>
        <dbReference type="Proteomes" id="UP001345963"/>
    </source>
</evidence>
<keyword evidence="2" id="KW-1185">Reference proteome</keyword>
<accession>A0ABU7BZ61</accession>
<organism evidence="1 2">
    <name type="scientific">Ataeniobius toweri</name>
    <dbReference type="NCBI Taxonomy" id="208326"/>
    <lineage>
        <taxon>Eukaryota</taxon>
        <taxon>Metazoa</taxon>
        <taxon>Chordata</taxon>
        <taxon>Craniata</taxon>
        <taxon>Vertebrata</taxon>
        <taxon>Euteleostomi</taxon>
        <taxon>Actinopterygii</taxon>
        <taxon>Neopterygii</taxon>
        <taxon>Teleostei</taxon>
        <taxon>Neoteleostei</taxon>
        <taxon>Acanthomorphata</taxon>
        <taxon>Ovalentaria</taxon>
        <taxon>Atherinomorphae</taxon>
        <taxon>Cyprinodontiformes</taxon>
        <taxon>Goodeidae</taxon>
        <taxon>Ataeniobius</taxon>
    </lineage>
</organism>
<comment type="caution">
    <text evidence="1">The sequence shown here is derived from an EMBL/GenBank/DDBJ whole genome shotgun (WGS) entry which is preliminary data.</text>
</comment>
<feature type="non-terminal residue" evidence="1">
    <location>
        <position position="1"/>
    </location>
</feature>
<protein>
    <submittedName>
        <fullName evidence="1">Uncharacterized protein</fullName>
    </submittedName>
</protein>
<reference evidence="1 2" key="1">
    <citation type="submission" date="2021-07" db="EMBL/GenBank/DDBJ databases">
        <authorList>
            <person name="Palmer J.M."/>
        </authorList>
    </citation>
    <scope>NUCLEOTIDE SEQUENCE [LARGE SCALE GENOMIC DNA]</scope>
    <source>
        <strain evidence="1 2">AT_MEX2019</strain>
        <tissue evidence="1">Muscle</tissue>
    </source>
</reference>
<dbReference type="Proteomes" id="UP001345963">
    <property type="component" value="Unassembled WGS sequence"/>
</dbReference>